<dbReference type="InterPro" id="IPR046373">
    <property type="entry name" value="Acyl-CoA_Oxase/DH_mid-dom_sf"/>
</dbReference>
<keyword evidence="6" id="KW-1185">Reference proteome</keyword>
<dbReference type="InterPro" id="IPR009100">
    <property type="entry name" value="AcylCoA_DH/oxidase_NM_dom_sf"/>
</dbReference>
<dbReference type="GO" id="GO:0003995">
    <property type="term" value="F:acyl-CoA dehydrogenase activity"/>
    <property type="evidence" value="ECO:0007669"/>
    <property type="project" value="TreeGrafter"/>
</dbReference>
<reference evidence="6" key="1">
    <citation type="submission" date="2018-03" db="EMBL/GenBank/DDBJ databases">
        <authorList>
            <person name="Blom J."/>
        </authorList>
    </citation>
    <scope>NUCLEOTIDE SEQUENCE [LARGE SCALE GENOMIC DNA]</scope>
    <source>
        <strain evidence="6">KPC-SM-21</strain>
    </source>
</reference>
<dbReference type="PANTHER" id="PTHR48083:SF19">
    <property type="entry name" value="FLAVIN-DEPENDENT MONOOXYGENASE, OXYGENASE SUBUNIT HSAA"/>
    <property type="match status" value="1"/>
</dbReference>
<sequence length="420" mass="46786">MTVFKNFDFSNQEELSLGADIDLLKAKYFPVFEQIAQGALSREQNRELPFDEINKLKDSGFTAVRVPVKYGGEGASLPQLFELLTELAKADSNIVQALRGHFAFVEDRLNAHRDSSQKFWFDHFVAGEIVGNAWTEVGNVKIGDVATRLTRNIEGRWFVNGEKYYSTGSIFADWIDLYAFDDVNQQAVIVGVNRHENGVTILDDWDGFGQKTTGSGTLKLDNVHVHEQNIIPFDTRFKYQTAFYQEFHLATLTGIAQAAVATFSEEVRNRKRIFSHGNADLVRHDAQVLQVIGKASAQTYASEAVTQKVAASLQEAYLSHFANSDVIEQKANHASELESAQGQVVVSELVLDLTTKLFNALSASAASSAKSLDRFWRNARTVSSHNPLIYKEKVIGDWEVNQADLPFVWQIGASPQAKTA</sequence>
<dbReference type="GO" id="GO:0033539">
    <property type="term" value="P:fatty acid beta-oxidation using acyl-CoA dehydrogenase"/>
    <property type="evidence" value="ECO:0007669"/>
    <property type="project" value="TreeGrafter"/>
</dbReference>
<dbReference type="Gene3D" id="1.10.540.10">
    <property type="entry name" value="Acyl-CoA dehydrogenase/oxidase, N-terminal domain"/>
    <property type="match status" value="1"/>
</dbReference>
<dbReference type="Gene3D" id="1.20.140.10">
    <property type="entry name" value="Butyryl-CoA Dehydrogenase, subunit A, domain 3"/>
    <property type="match status" value="1"/>
</dbReference>
<dbReference type="InterPro" id="IPR013107">
    <property type="entry name" value="Acyl-CoA_DH_C"/>
</dbReference>
<dbReference type="Pfam" id="PF08028">
    <property type="entry name" value="Acyl-CoA_dh_2"/>
    <property type="match status" value="1"/>
</dbReference>
<dbReference type="Proteomes" id="UP000245974">
    <property type="component" value="Unassembled WGS sequence"/>
</dbReference>
<dbReference type="PIRSF" id="PIRSF016578">
    <property type="entry name" value="HsaA"/>
    <property type="match status" value="1"/>
</dbReference>
<organism evidence="5 6">
    <name type="scientific">Acinetobacter stercoris</name>
    <dbReference type="NCBI Taxonomy" id="2126983"/>
    <lineage>
        <taxon>Bacteria</taxon>
        <taxon>Pseudomonadati</taxon>
        <taxon>Pseudomonadota</taxon>
        <taxon>Gammaproteobacteria</taxon>
        <taxon>Moraxellales</taxon>
        <taxon>Moraxellaceae</taxon>
        <taxon>Acinetobacter</taxon>
    </lineage>
</organism>
<dbReference type="InterPro" id="IPR036250">
    <property type="entry name" value="AcylCo_DH-like_C"/>
</dbReference>
<evidence type="ECO:0000313" key="5">
    <source>
        <dbReference type="EMBL" id="SPL69232.1"/>
    </source>
</evidence>
<dbReference type="InParanoid" id="A0A2U3MUY3"/>
<dbReference type="SUPFAM" id="SSF47203">
    <property type="entry name" value="Acyl-CoA dehydrogenase C-terminal domain-like"/>
    <property type="match status" value="1"/>
</dbReference>
<evidence type="ECO:0000259" key="3">
    <source>
        <dbReference type="Pfam" id="PF02771"/>
    </source>
</evidence>
<evidence type="ECO:0000313" key="6">
    <source>
        <dbReference type="Proteomes" id="UP000245974"/>
    </source>
</evidence>
<feature type="domain" description="Acyl-CoA dehydrogenase C-terminal" evidence="4">
    <location>
        <begin position="250"/>
        <end position="386"/>
    </location>
</feature>
<dbReference type="Gene3D" id="2.40.110.10">
    <property type="entry name" value="Butyryl-CoA Dehydrogenase, subunit A, domain 2"/>
    <property type="match status" value="1"/>
</dbReference>
<dbReference type="InterPro" id="IPR013786">
    <property type="entry name" value="AcylCoA_DH/ox_N"/>
</dbReference>
<dbReference type="SUPFAM" id="SSF56645">
    <property type="entry name" value="Acyl-CoA dehydrogenase NM domain-like"/>
    <property type="match status" value="1"/>
</dbReference>
<dbReference type="InterPro" id="IPR050741">
    <property type="entry name" value="Acyl-CoA_dehydrogenase"/>
</dbReference>
<dbReference type="RefSeq" id="WP_121972773.1">
    <property type="nucleotide sequence ID" value="NZ_OOGT01000010.1"/>
</dbReference>
<gene>
    <name evidence="5" type="primary">soxC_1</name>
    <name evidence="5" type="ORF">KPC_0410</name>
</gene>
<accession>A0A2U3MUY3</accession>
<dbReference type="EMBL" id="OOGT01000010">
    <property type="protein sequence ID" value="SPL69232.1"/>
    <property type="molecule type" value="Genomic_DNA"/>
</dbReference>
<dbReference type="PANTHER" id="PTHR48083">
    <property type="entry name" value="MEDIUM-CHAIN SPECIFIC ACYL-COA DEHYDROGENASE, MITOCHONDRIAL-RELATED"/>
    <property type="match status" value="1"/>
</dbReference>
<protein>
    <submittedName>
        <fullName evidence="5">Dibenzothiophene desulfurization enzyme C</fullName>
    </submittedName>
</protein>
<comment type="similarity">
    <text evidence="2">Belongs to the HpaH/HsaA monooxygenase family.</text>
</comment>
<dbReference type="GO" id="GO:0016712">
    <property type="term" value="F:oxidoreductase activity, acting on paired donors, with incorporation or reduction of molecular oxygen, reduced flavin or flavoprotein as one donor, and incorporation of one atom of oxygen"/>
    <property type="evidence" value="ECO:0007669"/>
    <property type="project" value="TreeGrafter"/>
</dbReference>
<dbReference type="GO" id="GO:0050660">
    <property type="term" value="F:flavin adenine dinucleotide binding"/>
    <property type="evidence" value="ECO:0007669"/>
    <property type="project" value="InterPro"/>
</dbReference>
<evidence type="ECO:0000259" key="4">
    <source>
        <dbReference type="Pfam" id="PF08028"/>
    </source>
</evidence>
<feature type="domain" description="Acyl-CoA dehydrogenase/oxidase N-terminal" evidence="3">
    <location>
        <begin position="33"/>
        <end position="107"/>
    </location>
</feature>
<dbReference type="GO" id="GO:0005737">
    <property type="term" value="C:cytoplasm"/>
    <property type="evidence" value="ECO:0007669"/>
    <property type="project" value="TreeGrafter"/>
</dbReference>
<dbReference type="AlphaFoldDB" id="A0A2U3MUY3"/>
<name>A0A2U3MUY3_9GAMM</name>
<keyword evidence="1" id="KW-0560">Oxidoreductase</keyword>
<dbReference type="InterPro" id="IPR037069">
    <property type="entry name" value="AcylCoA_DH/ox_N_sf"/>
</dbReference>
<evidence type="ECO:0000256" key="1">
    <source>
        <dbReference type="ARBA" id="ARBA00023002"/>
    </source>
</evidence>
<dbReference type="Pfam" id="PF02771">
    <property type="entry name" value="Acyl-CoA_dh_N"/>
    <property type="match status" value="1"/>
</dbReference>
<proteinExistence type="inferred from homology"/>
<dbReference type="OrthoDB" id="6184213at2"/>
<evidence type="ECO:0000256" key="2">
    <source>
        <dbReference type="ARBA" id="ARBA00049661"/>
    </source>
</evidence>